<protein>
    <submittedName>
        <fullName evidence="2">FAD-dependent monooxygenase</fullName>
    </submittedName>
</protein>
<dbReference type="Gene3D" id="3.30.9.100">
    <property type="match status" value="1"/>
</dbReference>
<keyword evidence="3" id="KW-1185">Reference proteome</keyword>
<sequence length="388" mass="43844">MRNTAYDVVIIGAGPAGLAAAITLRKYADVQVLVIDSGKADKIRPGESIPPAALSCINFLGLREQFDCAGHFAYPGNASVWGRDMVGFNDAVLDPLGPPWRLNRLVFDQILVIATDERGVAINWETQYIEQQPIANGYELTLYERIKRQKYSVRTQMVIDASGAGAHFARSLGVKTHIEDQLLGLVRFSTIDSGKMTAQTLLEADKNGWWYAAKLPDNKLVSMYVTEAYTLRQMKNDMAENFSNGIRQTQLLAPRLAPLMLSDHHYYKFPVYSSFLEKVYEERWLAAGDAALCFDPIAAQGIYKSLSTGIRAGKTAVEMLTSNFTDINSAKMYQEYIDANYHTYVNERNHLYQQEQRWPQSNFWKNRIQAQNKAPNTISESKREFQIL</sequence>
<keyword evidence="2" id="KW-0503">Monooxygenase</keyword>
<dbReference type="InterPro" id="IPR050816">
    <property type="entry name" value="Flavin-dep_Halogenase_NPB"/>
</dbReference>
<evidence type="ECO:0000313" key="3">
    <source>
        <dbReference type="Proteomes" id="UP001216139"/>
    </source>
</evidence>
<dbReference type="RefSeq" id="WP_273632089.1">
    <property type="nucleotide sequence ID" value="NZ_CP117167.1"/>
</dbReference>
<accession>A0ABY7TDS3</accession>
<feature type="domain" description="FAD-binding" evidence="1">
    <location>
        <begin position="6"/>
        <end position="305"/>
    </location>
</feature>
<name>A0ABY7TDS3_9SPHI</name>
<dbReference type="InterPro" id="IPR002938">
    <property type="entry name" value="FAD-bd"/>
</dbReference>
<dbReference type="Proteomes" id="UP001216139">
    <property type="component" value="Chromosome"/>
</dbReference>
<dbReference type="Gene3D" id="3.50.50.60">
    <property type="entry name" value="FAD/NAD(P)-binding domain"/>
    <property type="match status" value="1"/>
</dbReference>
<dbReference type="SUPFAM" id="SSF51905">
    <property type="entry name" value="FAD/NAD(P)-binding domain"/>
    <property type="match status" value="1"/>
</dbReference>
<evidence type="ECO:0000259" key="1">
    <source>
        <dbReference type="Pfam" id="PF01494"/>
    </source>
</evidence>
<dbReference type="PRINTS" id="PR00420">
    <property type="entry name" value="RNGMNOXGNASE"/>
</dbReference>
<proteinExistence type="predicted"/>
<gene>
    <name evidence="2" type="ORF">PQO05_07520</name>
</gene>
<organism evidence="2 3">
    <name type="scientific">Mucilaginibacter jinjuensis</name>
    <dbReference type="NCBI Taxonomy" id="1176721"/>
    <lineage>
        <taxon>Bacteria</taxon>
        <taxon>Pseudomonadati</taxon>
        <taxon>Bacteroidota</taxon>
        <taxon>Sphingobacteriia</taxon>
        <taxon>Sphingobacteriales</taxon>
        <taxon>Sphingobacteriaceae</taxon>
        <taxon>Mucilaginibacter</taxon>
    </lineage>
</organism>
<dbReference type="GO" id="GO:0004497">
    <property type="term" value="F:monooxygenase activity"/>
    <property type="evidence" value="ECO:0007669"/>
    <property type="project" value="UniProtKB-KW"/>
</dbReference>
<keyword evidence="2" id="KW-0560">Oxidoreductase</keyword>
<reference evidence="2 3" key="1">
    <citation type="submission" date="2023-02" db="EMBL/GenBank/DDBJ databases">
        <title>Genome sequence of Mucilaginibacter jinjuensis strain KACC 16571.</title>
        <authorList>
            <person name="Kim S."/>
            <person name="Heo J."/>
            <person name="Kwon S.-W."/>
        </authorList>
    </citation>
    <scope>NUCLEOTIDE SEQUENCE [LARGE SCALE GENOMIC DNA]</scope>
    <source>
        <strain evidence="2 3">KACC 16571</strain>
    </source>
</reference>
<evidence type="ECO:0000313" key="2">
    <source>
        <dbReference type="EMBL" id="WCT13782.1"/>
    </source>
</evidence>
<dbReference type="InterPro" id="IPR036188">
    <property type="entry name" value="FAD/NAD-bd_sf"/>
</dbReference>
<dbReference type="Pfam" id="PF01494">
    <property type="entry name" value="FAD_binding_3"/>
    <property type="match status" value="1"/>
</dbReference>
<dbReference type="PANTHER" id="PTHR43747">
    <property type="entry name" value="FAD-BINDING PROTEIN"/>
    <property type="match status" value="1"/>
</dbReference>
<dbReference type="EMBL" id="CP117167">
    <property type="protein sequence ID" value="WCT13782.1"/>
    <property type="molecule type" value="Genomic_DNA"/>
</dbReference>
<dbReference type="PANTHER" id="PTHR43747:SF1">
    <property type="entry name" value="SLR1998 PROTEIN"/>
    <property type="match status" value="1"/>
</dbReference>